<feature type="domain" description="CheW-like" evidence="1">
    <location>
        <begin position="12"/>
        <end position="156"/>
    </location>
</feature>
<dbReference type="SMART" id="SM00260">
    <property type="entry name" value="CheW"/>
    <property type="match status" value="1"/>
</dbReference>
<evidence type="ECO:0000259" key="1">
    <source>
        <dbReference type="PROSITE" id="PS50851"/>
    </source>
</evidence>
<dbReference type="InterPro" id="IPR002545">
    <property type="entry name" value="CheW-lke_dom"/>
</dbReference>
<evidence type="ECO:0000313" key="3">
    <source>
        <dbReference type="Proteomes" id="UP000755551"/>
    </source>
</evidence>
<protein>
    <submittedName>
        <fullName evidence="2">Chemotaxis protein CheW</fullName>
    </submittedName>
</protein>
<evidence type="ECO:0000313" key="2">
    <source>
        <dbReference type="EMBL" id="MBV0932966.1"/>
    </source>
</evidence>
<keyword evidence="3" id="KW-1185">Reference proteome</keyword>
<organism evidence="2 3">
    <name type="scientific">Marinobacterium weihaiense</name>
    <dbReference type="NCBI Taxonomy" id="2851016"/>
    <lineage>
        <taxon>Bacteria</taxon>
        <taxon>Pseudomonadati</taxon>
        <taxon>Pseudomonadota</taxon>
        <taxon>Gammaproteobacteria</taxon>
        <taxon>Oceanospirillales</taxon>
        <taxon>Oceanospirillaceae</taxon>
        <taxon>Marinobacterium</taxon>
    </lineage>
</organism>
<dbReference type="InterPro" id="IPR039315">
    <property type="entry name" value="CheW"/>
</dbReference>
<dbReference type="PROSITE" id="PS50851">
    <property type="entry name" value="CHEW"/>
    <property type="match status" value="1"/>
</dbReference>
<dbReference type="PANTHER" id="PTHR22617">
    <property type="entry name" value="CHEMOTAXIS SENSOR HISTIDINE KINASE-RELATED"/>
    <property type="match status" value="1"/>
</dbReference>
<name>A0ABS6MAS0_9GAMM</name>
<dbReference type="PANTHER" id="PTHR22617:SF41">
    <property type="entry name" value="CHEMOTAXIS SIGNAL TRANSDUCTION SYSTEM ADAPTOR PROTEIN CHEW"/>
    <property type="match status" value="1"/>
</dbReference>
<sequence>MTDKTVQHALHGGQFLTFVSGDELFAVDIMQVNEIIEISALTRVPKTPDFIRGVINLRGGVVPVIDLTAKLGNGLSDLTKRSCVVLVSIERNDVQQILGLLVDEVREIIDITDDHVKPPPSFGDQADTRFIQAMAQVDQLFIILLDVSRILEQHEIEQAGAIAEQLSDSVPQAAHSNH</sequence>
<reference evidence="2 3" key="1">
    <citation type="submission" date="2021-06" db="EMBL/GenBank/DDBJ databases">
        <title>Bacterium isolated from marine sediment.</title>
        <authorList>
            <person name="Zhu K.-L."/>
            <person name="Du Z.-J."/>
            <person name="Liang Q.-Y."/>
        </authorList>
    </citation>
    <scope>NUCLEOTIDE SEQUENCE [LARGE SCALE GENOMIC DNA]</scope>
    <source>
        <strain evidence="2 3">A346</strain>
    </source>
</reference>
<dbReference type="RefSeq" id="WP_217334391.1">
    <property type="nucleotide sequence ID" value="NZ_JAHQZT010000006.1"/>
</dbReference>
<dbReference type="Proteomes" id="UP000755551">
    <property type="component" value="Unassembled WGS sequence"/>
</dbReference>
<dbReference type="EMBL" id="JAHQZT010000006">
    <property type="protein sequence ID" value="MBV0932966.1"/>
    <property type="molecule type" value="Genomic_DNA"/>
</dbReference>
<accession>A0ABS6MAS0</accession>
<gene>
    <name evidence="2" type="ORF">KTN04_06405</name>
</gene>
<dbReference type="Pfam" id="PF01584">
    <property type="entry name" value="CheW"/>
    <property type="match status" value="1"/>
</dbReference>
<proteinExistence type="predicted"/>
<comment type="caution">
    <text evidence="2">The sequence shown here is derived from an EMBL/GenBank/DDBJ whole genome shotgun (WGS) entry which is preliminary data.</text>
</comment>